<dbReference type="GO" id="GO:0016709">
    <property type="term" value="F:oxidoreductase activity, acting on paired donors, with incorporation or reduction of molecular oxygen, NAD(P)H as one donor, and incorporation of one atom of oxygen"/>
    <property type="evidence" value="ECO:0007669"/>
    <property type="project" value="UniProtKB-ARBA"/>
</dbReference>
<name>A0AA46NUZ4_9NOCA</name>
<accession>A0AA46NUZ4</accession>
<evidence type="ECO:0000256" key="2">
    <source>
        <dbReference type="ARBA" id="ARBA00022827"/>
    </source>
</evidence>
<dbReference type="Pfam" id="PF21274">
    <property type="entry name" value="Rng_hyd_C"/>
    <property type="match status" value="1"/>
</dbReference>
<dbReference type="Gene3D" id="3.30.9.10">
    <property type="entry name" value="D-Amino Acid Oxidase, subunit A, domain 2"/>
    <property type="match status" value="1"/>
</dbReference>
<dbReference type="GeneID" id="83624052"/>
<evidence type="ECO:0000313" key="6">
    <source>
        <dbReference type="Proteomes" id="UP001163947"/>
    </source>
</evidence>
<dbReference type="Gene3D" id="3.40.30.120">
    <property type="match status" value="1"/>
</dbReference>
<feature type="compositionally biased region" description="Basic and acidic residues" evidence="3">
    <location>
        <begin position="1"/>
        <end position="10"/>
    </location>
</feature>
<feature type="domain" description="FAD-binding" evidence="4">
    <location>
        <begin position="34"/>
        <end position="390"/>
    </location>
</feature>
<evidence type="ECO:0000313" key="5">
    <source>
        <dbReference type="EMBL" id="UYF93938.1"/>
    </source>
</evidence>
<keyword evidence="2" id="KW-0274">FAD</keyword>
<organism evidence="5 6">
    <name type="scientific">Rhodococcus aetherivorans</name>
    <dbReference type="NCBI Taxonomy" id="191292"/>
    <lineage>
        <taxon>Bacteria</taxon>
        <taxon>Bacillati</taxon>
        <taxon>Actinomycetota</taxon>
        <taxon>Actinomycetes</taxon>
        <taxon>Mycobacteriales</taxon>
        <taxon>Nocardiaceae</taxon>
        <taxon>Rhodococcus</taxon>
    </lineage>
</organism>
<dbReference type="GO" id="GO:0071949">
    <property type="term" value="F:FAD binding"/>
    <property type="evidence" value="ECO:0007669"/>
    <property type="project" value="InterPro"/>
</dbReference>
<dbReference type="Proteomes" id="UP001163947">
    <property type="component" value="Chromosome"/>
</dbReference>
<dbReference type="InterPro" id="IPR036188">
    <property type="entry name" value="FAD/NAD-bd_sf"/>
</dbReference>
<evidence type="ECO:0000259" key="4">
    <source>
        <dbReference type="Pfam" id="PF01494"/>
    </source>
</evidence>
<dbReference type="NCBIfam" id="NF004780">
    <property type="entry name" value="PRK06126.1"/>
    <property type="match status" value="1"/>
</dbReference>
<feature type="region of interest" description="Disordered" evidence="3">
    <location>
        <begin position="1"/>
        <end position="27"/>
    </location>
</feature>
<proteinExistence type="predicted"/>
<dbReference type="Gene3D" id="3.50.50.60">
    <property type="entry name" value="FAD/NAD(P)-binding domain"/>
    <property type="match status" value="1"/>
</dbReference>
<gene>
    <name evidence="5" type="ORF">OCS65_26530</name>
</gene>
<evidence type="ECO:0000256" key="3">
    <source>
        <dbReference type="SAM" id="MobiDB-lite"/>
    </source>
</evidence>
<dbReference type="AlphaFoldDB" id="A0AA46NUZ4"/>
<sequence length="587" mass="63809">MNHPTSREPEQDSVGPGPSSTNAATAIDVSSRRPVVISGAGPVGMILALELSLHGIRSTLVEQAPQTTRFPKMDLTNARSMELLDRLGLVDDIRSVGVAPEHSHDVVFCTSMAGRQVGRWKYPSVDEMSEWIASRNDGTTPAHAWQRVTQIEVEKLLMRRCLADENIEVLRPWRVTAVTQDDSGVRIEITSPVDGTVHTLAADYVVGCDGAASVVRRAMGLTMEGERGVITFCQVHFKSRDLETLHAHGQFWHTFFVGGGVGAIIAQDERDTWTLQTSAITDGVRTEDIDKQELLDAVCGRHLDVDEVLQSSVWHANVLVADRYRLGRLFVAGDAAHEVIPTGGYGLNTGIADAVNLGWKLAAVIQGYGGNDLLDSYETERRPVAVMARDWSFRHLGVHVEAQQLVDRELVEADTAEADEHRHALEEYFASHTGEHESFGVEMGYVYASPVIVRDDSPVPDNDGSTYIPTTLPGARAPHVRLPDGRSMLDAYRDTFTIVSFVGKDAATELVDAAAAANMPIRVLAVDDATVRAVYEADLVLVRPDGHVAWRGNSIPEDVSALIGAVTGRVDTSACLAITSVRGPQFS</sequence>
<dbReference type="RefSeq" id="WP_263508156.1">
    <property type="nucleotide sequence ID" value="NZ_CP106982.1"/>
</dbReference>
<dbReference type="PRINTS" id="PR00420">
    <property type="entry name" value="RNGMNOXGNASE"/>
</dbReference>
<reference evidence="5" key="1">
    <citation type="submission" date="2022-09" db="EMBL/GenBank/DDBJ databases">
        <title>The genome sequence of Rhodococcus aetherivorans N1.</title>
        <authorList>
            <person name="Jiang W."/>
        </authorList>
    </citation>
    <scope>NUCLEOTIDE SEQUENCE</scope>
    <source>
        <strain evidence="5">N1</strain>
    </source>
</reference>
<dbReference type="EMBL" id="CP106982">
    <property type="protein sequence ID" value="UYF93938.1"/>
    <property type="molecule type" value="Genomic_DNA"/>
</dbReference>
<dbReference type="InterPro" id="IPR002938">
    <property type="entry name" value="FAD-bd"/>
</dbReference>
<keyword evidence="5" id="KW-0560">Oxidoreductase</keyword>
<keyword evidence="5" id="KW-0503">Monooxygenase</keyword>
<dbReference type="SUPFAM" id="SSF51905">
    <property type="entry name" value="FAD/NAD(P)-binding domain"/>
    <property type="match status" value="1"/>
</dbReference>
<dbReference type="Pfam" id="PF01494">
    <property type="entry name" value="FAD_binding_3"/>
    <property type="match status" value="1"/>
</dbReference>
<evidence type="ECO:0000256" key="1">
    <source>
        <dbReference type="ARBA" id="ARBA00022630"/>
    </source>
</evidence>
<protein>
    <submittedName>
        <fullName evidence="5">FAD-dependent monooxygenase</fullName>
    </submittedName>
</protein>
<dbReference type="PANTHER" id="PTHR43004:SF21">
    <property type="entry name" value="FAD-BINDING DOMAIN-CONTAINING PROTEIN-RELATED"/>
    <property type="match status" value="1"/>
</dbReference>
<dbReference type="PANTHER" id="PTHR43004">
    <property type="entry name" value="TRK SYSTEM POTASSIUM UPTAKE PROTEIN"/>
    <property type="match status" value="1"/>
</dbReference>
<keyword evidence="1" id="KW-0285">Flavoprotein</keyword>
<dbReference type="InterPro" id="IPR050641">
    <property type="entry name" value="RIFMO-like"/>
</dbReference>